<dbReference type="EMBL" id="MFSP01000192">
    <property type="protein sequence ID" value="OGI61556.1"/>
    <property type="molecule type" value="Genomic_DNA"/>
</dbReference>
<dbReference type="AlphaFoldDB" id="A0A1F6UW46"/>
<dbReference type="Proteomes" id="UP000179076">
    <property type="component" value="Unassembled WGS sequence"/>
</dbReference>
<name>A0A1F6UW46_9PROT</name>
<evidence type="ECO:0000313" key="3">
    <source>
        <dbReference type="Proteomes" id="UP000179076"/>
    </source>
</evidence>
<evidence type="ECO:0000256" key="1">
    <source>
        <dbReference type="SAM" id="MobiDB-lite"/>
    </source>
</evidence>
<sequence length="74" mass="8120">MDRNAMDKLSMTLIHQAEDDCAEHDPGMVADAAMVLVGDVYALLVCRDDATTHRPAPAPSTTRERHDGLSPFIR</sequence>
<reference evidence="2 3" key="1">
    <citation type="journal article" date="2016" name="Nat. Commun.">
        <title>Thousands of microbial genomes shed light on interconnected biogeochemical processes in an aquifer system.</title>
        <authorList>
            <person name="Anantharaman K."/>
            <person name="Brown C.T."/>
            <person name="Hug L.A."/>
            <person name="Sharon I."/>
            <person name="Castelle C.J."/>
            <person name="Probst A.J."/>
            <person name="Thomas B.C."/>
            <person name="Singh A."/>
            <person name="Wilkins M.J."/>
            <person name="Karaoz U."/>
            <person name="Brodie E.L."/>
            <person name="Williams K.H."/>
            <person name="Hubbard S.S."/>
            <person name="Banfield J.F."/>
        </authorList>
    </citation>
    <scope>NUCLEOTIDE SEQUENCE [LARGE SCALE GENOMIC DNA]</scope>
</reference>
<proteinExistence type="predicted"/>
<accession>A0A1F6UW46</accession>
<comment type="caution">
    <text evidence="2">The sequence shown here is derived from an EMBL/GenBank/DDBJ whole genome shotgun (WGS) entry which is preliminary data.</text>
</comment>
<protein>
    <submittedName>
        <fullName evidence="2">Uncharacterized protein</fullName>
    </submittedName>
</protein>
<feature type="region of interest" description="Disordered" evidence="1">
    <location>
        <begin position="51"/>
        <end position="74"/>
    </location>
</feature>
<evidence type="ECO:0000313" key="2">
    <source>
        <dbReference type="EMBL" id="OGI61556.1"/>
    </source>
</evidence>
<organism evidence="2 3">
    <name type="scientific">Candidatus Muproteobacteria bacterium RBG_16_60_9</name>
    <dbReference type="NCBI Taxonomy" id="1817755"/>
    <lineage>
        <taxon>Bacteria</taxon>
        <taxon>Pseudomonadati</taxon>
        <taxon>Pseudomonadota</taxon>
        <taxon>Candidatus Muproteobacteria</taxon>
    </lineage>
</organism>
<gene>
    <name evidence="2" type="ORF">A2W18_00740</name>
</gene>